<dbReference type="EnsemblProtists" id="EOD09492">
    <property type="protein sequence ID" value="EOD09492"/>
    <property type="gene ID" value="EMIHUDRAFT_197954"/>
</dbReference>
<dbReference type="GeneID" id="17255631"/>
<organism evidence="2 3">
    <name type="scientific">Emiliania huxleyi (strain CCMP1516)</name>
    <dbReference type="NCBI Taxonomy" id="280463"/>
    <lineage>
        <taxon>Eukaryota</taxon>
        <taxon>Haptista</taxon>
        <taxon>Haptophyta</taxon>
        <taxon>Prymnesiophyceae</taxon>
        <taxon>Isochrysidales</taxon>
        <taxon>Noelaerhabdaceae</taxon>
        <taxon>Emiliania</taxon>
    </lineage>
</organism>
<keyword evidence="3" id="KW-1185">Reference proteome</keyword>
<evidence type="ECO:0000313" key="3">
    <source>
        <dbReference type="Proteomes" id="UP000013827"/>
    </source>
</evidence>
<dbReference type="Proteomes" id="UP000013827">
    <property type="component" value="Unassembled WGS sequence"/>
</dbReference>
<reference evidence="2" key="2">
    <citation type="submission" date="2024-10" db="UniProtKB">
        <authorList>
            <consortium name="EnsemblProtists"/>
        </authorList>
    </citation>
    <scope>IDENTIFICATION</scope>
</reference>
<dbReference type="RefSeq" id="XP_005761921.1">
    <property type="nucleotide sequence ID" value="XM_005761864.1"/>
</dbReference>
<name>A0A0D3IE07_EMIH1</name>
<dbReference type="KEGG" id="ehx:EMIHUDRAFT_197954"/>
<dbReference type="PaxDb" id="2903-EOD09492"/>
<protein>
    <submittedName>
        <fullName evidence="2">Uncharacterized protein</fullName>
    </submittedName>
</protein>
<accession>A0A0D3IE07</accession>
<sequence length="106" mass="11631">MRFVRHMHSVGMLALVAGMPLTYTDKYSGAVGNVLPPTRSDHKRIIALASQAIGLLSHKYDGCGLRILGTVDTIHWFIPSGLPIDERWINPLSKDRLAAVAVCGRH</sequence>
<feature type="chain" id="PRO_5044277908" evidence="1">
    <location>
        <begin position="25"/>
        <end position="106"/>
    </location>
</feature>
<reference evidence="3" key="1">
    <citation type="journal article" date="2013" name="Nature">
        <title>Pan genome of the phytoplankton Emiliania underpins its global distribution.</title>
        <authorList>
            <person name="Read B.A."/>
            <person name="Kegel J."/>
            <person name="Klute M.J."/>
            <person name="Kuo A."/>
            <person name="Lefebvre S.C."/>
            <person name="Maumus F."/>
            <person name="Mayer C."/>
            <person name="Miller J."/>
            <person name="Monier A."/>
            <person name="Salamov A."/>
            <person name="Young J."/>
            <person name="Aguilar M."/>
            <person name="Claverie J.M."/>
            <person name="Frickenhaus S."/>
            <person name="Gonzalez K."/>
            <person name="Herman E.K."/>
            <person name="Lin Y.C."/>
            <person name="Napier J."/>
            <person name="Ogata H."/>
            <person name="Sarno A.F."/>
            <person name="Shmutz J."/>
            <person name="Schroeder D."/>
            <person name="de Vargas C."/>
            <person name="Verret F."/>
            <person name="von Dassow P."/>
            <person name="Valentin K."/>
            <person name="Van de Peer Y."/>
            <person name="Wheeler G."/>
            <person name="Dacks J.B."/>
            <person name="Delwiche C.F."/>
            <person name="Dyhrman S.T."/>
            <person name="Glockner G."/>
            <person name="John U."/>
            <person name="Richards T."/>
            <person name="Worden A.Z."/>
            <person name="Zhang X."/>
            <person name="Grigoriev I.V."/>
            <person name="Allen A.E."/>
            <person name="Bidle K."/>
            <person name="Borodovsky M."/>
            <person name="Bowler C."/>
            <person name="Brownlee C."/>
            <person name="Cock J.M."/>
            <person name="Elias M."/>
            <person name="Gladyshev V.N."/>
            <person name="Groth M."/>
            <person name="Guda C."/>
            <person name="Hadaegh A."/>
            <person name="Iglesias-Rodriguez M.D."/>
            <person name="Jenkins J."/>
            <person name="Jones B.M."/>
            <person name="Lawson T."/>
            <person name="Leese F."/>
            <person name="Lindquist E."/>
            <person name="Lobanov A."/>
            <person name="Lomsadze A."/>
            <person name="Malik S.B."/>
            <person name="Marsh M.E."/>
            <person name="Mackinder L."/>
            <person name="Mock T."/>
            <person name="Mueller-Roeber B."/>
            <person name="Pagarete A."/>
            <person name="Parker M."/>
            <person name="Probert I."/>
            <person name="Quesneville H."/>
            <person name="Raines C."/>
            <person name="Rensing S.A."/>
            <person name="Riano-Pachon D.M."/>
            <person name="Richier S."/>
            <person name="Rokitta S."/>
            <person name="Shiraiwa Y."/>
            <person name="Soanes D.M."/>
            <person name="van der Giezen M."/>
            <person name="Wahlund T.M."/>
            <person name="Williams B."/>
            <person name="Wilson W."/>
            <person name="Wolfe G."/>
            <person name="Wurch L.L."/>
        </authorList>
    </citation>
    <scope>NUCLEOTIDE SEQUENCE</scope>
</reference>
<proteinExistence type="predicted"/>
<keyword evidence="1" id="KW-0732">Signal</keyword>
<evidence type="ECO:0000313" key="2">
    <source>
        <dbReference type="EnsemblProtists" id="EOD09492"/>
    </source>
</evidence>
<dbReference type="AlphaFoldDB" id="A0A0D3IE07"/>
<dbReference type="HOGENOM" id="CLU_2228269_0_0_1"/>
<feature type="signal peptide" evidence="1">
    <location>
        <begin position="1"/>
        <end position="24"/>
    </location>
</feature>
<evidence type="ECO:0000256" key="1">
    <source>
        <dbReference type="SAM" id="SignalP"/>
    </source>
</evidence>